<accession>A0ABV9H2B2</accession>
<gene>
    <name evidence="1" type="ORF">ACFO3A_15545</name>
</gene>
<evidence type="ECO:0000313" key="2">
    <source>
        <dbReference type="Proteomes" id="UP001595967"/>
    </source>
</evidence>
<comment type="caution">
    <text evidence="1">The sequence shown here is derived from an EMBL/GenBank/DDBJ whole genome shotgun (WGS) entry which is preliminary data.</text>
</comment>
<dbReference type="Proteomes" id="UP001595967">
    <property type="component" value="Unassembled WGS sequence"/>
</dbReference>
<protein>
    <submittedName>
        <fullName evidence="1">Uncharacterized protein</fullName>
    </submittedName>
</protein>
<sequence>MTVHKVKALGLEIWTEAEPAWETGLLAGTPPTFTAQSPDNYTPSAAITISAWRSERVPQHLFETVADTAIRRAGLNYGLNQGQTRAMAVRPARWGILEGFEGDFQGRAQGMAMDVKVFVGQQEGRYPVVGQIYTQAGKMQSLQEVIRRCWSNITYL</sequence>
<keyword evidence="2" id="KW-1185">Reference proteome</keyword>
<proteinExistence type="predicted"/>
<organism evidence="1 2">
    <name type="scientific">Comamonas nitrativorans</name>
    <dbReference type="NCBI Taxonomy" id="108437"/>
    <lineage>
        <taxon>Bacteria</taxon>
        <taxon>Pseudomonadati</taxon>
        <taxon>Pseudomonadota</taxon>
        <taxon>Betaproteobacteria</taxon>
        <taxon>Burkholderiales</taxon>
        <taxon>Comamonadaceae</taxon>
        <taxon>Comamonas</taxon>
    </lineage>
</organism>
<dbReference type="RefSeq" id="WP_377728221.1">
    <property type="nucleotide sequence ID" value="NZ_JBHSEW010000024.1"/>
</dbReference>
<name>A0ABV9H2B2_9BURK</name>
<dbReference type="EMBL" id="JBHSEW010000024">
    <property type="protein sequence ID" value="MFC4623610.1"/>
    <property type="molecule type" value="Genomic_DNA"/>
</dbReference>
<reference evidence="2" key="1">
    <citation type="journal article" date="2019" name="Int. J. Syst. Evol. Microbiol.">
        <title>The Global Catalogue of Microorganisms (GCM) 10K type strain sequencing project: providing services to taxonomists for standard genome sequencing and annotation.</title>
        <authorList>
            <consortium name="The Broad Institute Genomics Platform"/>
            <consortium name="The Broad Institute Genome Sequencing Center for Infectious Disease"/>
            <person name="Wu L."/>
            <person name="Ma J."/>
        </authorList>
    </citation>
    <scope>NUCLEOTIDE SEQUENCE [LARGE SCALE GENOMIC DNA]</scope>
    <source>
        <strain evidence="2">JCM 11650</strain>
    </source>
</reference>
<evidence type="ECO:0000313" key="1">
    <source>
        <dbReference type="EMBL" id="MFC4623610.1"/>
    </source>
</evidence>